<dbReference type="InParanoid" id="I3TFA6"/>
<organism evidence="1 2">
    <name type="scientific">Thermogladius calderae (strain DSM 22663 / VKM B-2946 / 1633)</name>
    <dbReference type="NCBI Taxonomy" id="1184251"/>
    <lineage>
        <taxon>Archaea</taxon>
        <taxon>Thermoproteota</taxon>
        <taxon>Thermoprotei</taxon>
        <taxon>Desulfurococcales</taxon>
        <taxon>Desulfurococcaceae</taxon>
        <taxon>Thermogladius</taxon>
    </lineage>
</organism>
<sequence length="67" mass="7848">MWNCEQLYLVVSDEAKASRVMNLVEPRLRASFAKIKDRLTVLGYEDIVNLHSSLEKWKDLLAKLSRR</sequence>
<keyword evidence="2" id="KW-1185">Reference proteome</keyword>
<name>I3TFA6_THEC1</name>
<evidence type="ECO:0000313" key="1">
    <source>
        <dbReference type="EMBL" id="AFK51444.1"/>
    </source>
</evidence>
<accession>I3TFA6</accession>
<dbReference type="AlphaFoldDB" id="I3TFA6"/>
<proteinExistence type="predicted"/>
<protein>
    <submittedName>
        <fullName evidence="1">Uncharacterized protein</fullName>
    </submittedName>
</protein>
<evidence type="ECO:0000313" key="2">
    <source>
        <dbReference type="Proteomes" id="UP000005270"/>
    </source>
</evidence>
<gene>
    <name evidence="1" type="ordered locus">TCELL_1021</name>
</gene>
<reference evidence="1 2" key="1">
    <citation type="journal article" date="2012" name="J. Bacteriol.">
        <title>Complete genome sequence of the hyperthermophilic cellulolytic Crenarchaeon 'Thermogladius cellulolyticus' 1633.</title>
        <authorList>
            <person name="Mardanov A.V."/>
            <person name="Kochetkova T.V."/>
            <person name="Beletsky A.V."/>
            <person name="Bonch-Osmolovskaya E.A."/>
            <person name="Ravin N.V."/>
            <person name="Skryabin K.G."/>
        </authorList>
    </citation>
    <scope>NUCLEOTIDE SEQUENCE [LARGE SCALE GENOMIC DNA]</scope>
    <source>
        <strain evidence="2">DSM 22663 / VKM B-2946 / 1633</strain>
    </source>
</reference>
<dbReference type="KEGG" id="thg:TCELL_1021"/>
<dbReference type="Proteomes" id="UP000005270">
    <property type="component" value="Chromosome"/>
</dbReference>
<dbReference type="HOGENOM" id="CLU_2802459_0_0_2"/>
<dbReference type="EMBL" id="CP003531">
    <property type="protein sequence ID" value="AFK51444.1"/>
    <property type="molecule type" value="Genomic_DNA"/>
</dbReference>